<dbReference type="Proteomes" id="UP000284403">
    <property type="component" value="Unassembled WGS sequence"/>
</dbReference>
<sequence>MTILTTEPTRWAEAIESSVDCLFSPQSAKNVEDVLSKASTVKHQQNLLKAVEPFILKMLEDPVAISILTSLVKYGTVATVASITGIVGQECDKILSGASTPVEVCEAPFGILLERIIYREDCTAKCRMNLIKDLKSLDQRSLMGSAIFYWPRLV</sequence>
<name>A0A422NZI9_9TRYP</name>
<protein>
    <submittedName>
        <fullName evidence="1">Uncharacterized protein</fullName>
    </submittedName>
</protein>
<dbReference type="RefSeq" id="XP_029226296.1">
    <property type="nucleotide sequence ID" value="XM_029373601.1"/>
</dbReference>
<organism evidence="1 2">
    <name type="scientific">Trypanosoma conorhini</name>
    <dbReference type="NCBI Taxonomy" id="83891"/>
    <lineage>
        <taxon>Eukaryota</taxon>
        <taxon>Discoba</taxon>
        <taxon>Euglenozoa</taxon>
        <taxon>Kinetoplastea</taxon>
        <taxon>Metakinetoplastina</taxon>
        <taxon>Trypanosomatida</taxon>
        <taxon>Trypanosomatidae</taxon>
        <taxon>Trypanosoma</taxon>
    </lineage>
</organism>
<dbReference type="GeneID" id="40320340"/>
<comment type="caution">
    <text evidence="1">The sequence shown here is derived from an EMBL/GenBank/DDBJ whole genome shotgun (WGS) entry which is preliminary data.</text>
</comment>
<evidence type="ECO:0000313" key="2">
    <source>
        <dbReference type="Proteomes" id="UP000284403"/>
    </source>
</evidence>
<proteinExistence type="predicted"/>
<dbReference type="AlphaFoldDB" id="A0A422NZI9"/>
<evidence type="ECO:0000313" key="1">
    <source>
        <dbReference type="EMBL" id="RNF10854.1"/>
    </source>
</evidence>
<dbReference type="EMBL" id="MKKU01000473">
    <property type="protein sequence ID" value="RNF10854.1"/>
    <property type="molecule type" value="Genomic_DNA"/>
</dbReference>
<dbReference type="OrthoDB" id="276683at2759"/>
<reference evidence="1 2" key="1">
    <citation type="journal article" date="2018" name="BMC Genomics">
        <title>Genomic comparison of Trypanosoma conorhini and Trypanosoma rangeli to Trypanosoma cruzi strains of high and low virulence.</title>
        <authorList>
            <person name="Bradwell K.R."/>
            <person name="Koparde V.N."/>
            <person name="Matveyev A.V."/>
            <person name="Serrano M.G."/>
            <person name="Alves J.M."/>
            <person name="Parikh H."/>
            <person name="Huang B."/>
            <person name="Lee V."/>
            <person name="Espinosa-Alvarez O."/>
            <person name="Ortiz P.A."/>
            <person name="Costa-Martins A.G."/>
            <person name="Teixeira M.M."/>
            <person name="Buck G.A."/>
        </authorList>
    </citation>
    <scope>NUCLEOTIDE SEQUENCE [LARGE SCALE GENOMIC DNA]</scope>
    <source>
        <strain evidence="1 2">025E</strain>
    </source>
</reference>
<gene>
    <name evidence="1" type="ORF">Tco025E_06729</name>
</gene>
<accession>A0A422NZI9</accession>
<keyword evidence="2" id="KW-1185">Reference proteome</keyword>